<reference evidence="2" key="6">
    <citation type="journal article" date="2016" name="MSphere">
        <title>Comparison of the Gene Coding Contents and Other Unusual Features of the GC-Rich and AT-Rich Branch Probosciviruses.</title>
        <authorList>
            <person name="Ling P.D."/>
            <person name="Long S.Y."/>
            <person name="Zong J.C."/>
            <person name="Heaggans S.Y."/>
            <person name="Qin X."/>
            <person name="Hayward G.S."/>
        </authorList>
    </citation>
    <scope>NUCLEOTIDE SEQUENCE</scope>
    <source>
        <strain evidence="2">Nyah NAP97</strain>
    </source>
</reference>
<feature type="region of interest" description="Disordered" evidence="1">
    <location>
        <begin position="535"/>
        <end position="559"/>
    </location>
</feature>
<dbReference type="GO" id="GO:0019033">
    <property type="term" value="C:viral tegument"/>
    <property type="evidence" value="ECO:0007669"/>
    <property type="project" value="InterPro"/>
</dbReference>
<protein>
    <submittedName>
        <fullName evidence="2">Cysteine-rich protein</fullName>
    </submittedName>
</protein>
<organism evidence="2 3">
    <name type="scientific">Elephant endotheliotropic herpesvirus 3A</name>
    <dbReference type="NCBI Taxonomy" id="1329409"/>
    <lineage>
        <taxon>Viruses</taxon>
        <taxon>Duplodnaviria</taxon>
        <taxon>Heunggongvirae</taxon>
        <taxon>Peploviricota</taxon>
        <taxon>Herviviricetes</taxon>
        <taxon>Herpesvirales</taxon>
        <taxon>Orthoherpesviridae</taxon>
        <taxon>Betaherpesvirinae</taxon>
        <taxon>Proboscivirus</taxon>
        <taxon>Elephant endotheliotropic herpesvirus 3</taxon>
    </lineage>
</organism>
<gene>
    <name evidence="2" type="primary">U33</name>
</gene>
<feature type="compositionally biased region" description="Basic residues" evidence="1">
    <location>
        <begin position="537"/>
        <end position="546"/>
    </location>
</feature>
<evidence type="ECO:0000313" key="2">
    <source>
        <dbReference type="EMBL" id="QOE74428.1"/>
    </source>
</evidence>
<dbReference type="EMBL" id="MN373268">
    <property type="protein sequence ID" value="QOE74428.1"/>
    <property type="molecule type" value="Genomic_DNA"/>
</dbReference>
<dbReference type="InterPro" id="IPR004339">
    <property type="entry name" value="UL49"/>
</dbReference>
<dbReference type="GeneID" id="80541545"/>
<name>A0A866VSV1_9BETA</name>
<dbReference type="GO" id="GO:0016032">
    <property type="term" value="P:viral process"/>
    <property type="evidence" value="ECO:0007669"/>
    <property type="project" value="InterPro"/>
</dbReference>
<proteinExistence type="predicted"/>
<reference evidence="2" key="3">
    <citation type="journal article" date="2014" name="J. Virol.">
        <title>Comparative genome analysis of four elephant endotheliotropic herpesviruses, EEHV3, EEHV4, EEHV5, and EEHV6, from cases of hemorrhagic disease or viremia.</title>
        <authorList>
            <person name="Zong JC"/>
            <person name="Latimer EM"/>
            <person name="Long SY"/>
            <person name="Richman LK"/>
            <person name="Heaggans SY"/>
            <person name="Hayward GS."/>
        </authorList>
    </citation>
    <scope>NUCLEOTIDE SEQUENCE</scope>
    <source>
        <strain evidence="2">Nyah NAP97</strain>
    </source>
</reference>
<reference evidence="2" key="5">
    <citation type="journal article" date="2016" name="MSphere">
        <title>Complete Genome Sequence of Elephant Endotheliotropic Herpesvirus 4, the First Example of a GC-Rich Branch Proboscivirus.</title>
        <authorList>
            <person name="Ling P.D."/>
            <person name="Long S.Y."/>
            <person name="Fuery A."/>
            <person name="Peng R.S."/>
            <person name="Heaggans S.Y."/>
            <person name="Qin X."/>
            <person name="Worley K.C."/>
            <person name="Dugan S."/>
            <person name="Hayward G.S."/>
        </authorList>
    </citation>
    <scope>NUCLEOTIDE SEQUENCE</scope>
    <source>
        <strain evidence="2">Nyah NAP97</strain>
    </source>
</reference>
<reference evidence="2" key="4">
    <citation type="journal article" date="2016" name="ILAR J">
        <title>Review of Elephant Endotheliotropic Herpesviruses and Acute Hemorrhagic Disease.</title>
        <authorList>
            <person name="Long S.Y."/>
            <person name="Latimer E.M."/>
            <person name="Hayward G.S."/>
        </authorList>
    </citation>
    <scope>NUCLEOTIDE SEQUENCE</scope>
    <source>
        <strain evidence="2">Nyah NAP97</strain>
    </source>
</reference>
<feature type="compositionally biased region" description="Basic and acidic residues" evidence="1">
    <location>
        <begin position="547"/>
        <end position="559"/>
    </location>
</feature>
<reference evidence="2" key="1">
    <citation type="journal article" date="2009" name="Vet. Pathol.">
        <title>Clinico-pathologic features of fatal disease attributed to new variants of endotheliotropic herpesviruses in two Asian elephants (Elephas maximus).</title>
        <authorList>
            <person name="Garner M.M."/>
            <person name="Helmick K."/>
            <person name="Ochsenreiter J."/>
            <person name="Richman L.K."/>
            <person name="Latimer E."/>
            <person name="Wise A.G."/>
            <person name="Maes R.K."/>
            <person name="Kiupel M."/>
            <person name="Nordhausen R.W."/>
            <person name="Zong J.C."/>
            <person name="Hayward G.S."/>
        </authorList>
    </citation>
    <scope>NUCLEOTIDE SEQUENCE</scope>
    <source>
        <strain evidence="2">Nyah NAP97</strain>
    </source>
</reference>
<reference evidence="2" key="7">
    <citation type="submission" date="2019-08" db="EMBL/GenBank/DDBJ databases">
        <title>Complete Genome Assembly and Annotation of EEHV3A the First Example of a GC-Branch African Elephant Endotheliotrophic Herpesvirus Associated with Lethal Hemorrhagic Disease.</title>
        <authorList>
            <person name="Tan J."/>
            <person name="Ling P.D."/>
            <person name="Worley K."/>
            <person name="Proudfoot J."/>
            <person name="Bowman M."/>
            <person name="Qin X."/>
            <person name="Latimer E.M."/>
            <person name="Holder K."/>
            <person name="Fayette M."/>
            <person name="Nodolf S."/>
            <person name="Heaggans S.Y."/>
            <person name="Zong J.-C."/>
            <person name="Pearson V.R."/>
            <person name="Hayward G.S."/>
        </authorList>
    </citation>
    <scope>NUCLEOTIDE SEQUENCE</scope>
    <source>
        <strain evidence="2">Nyah NAP97</strain>
    </source>
</reference>
<accession>A0A866VSV1</accession>
<evidence type="ECO:0000313" key="3">
    <source>
        <dbReference type="Proteomes" id="UP001162024"/>
    </source>
</evidence>
<evidence type="ECO:0000256" key="1">
    <source>
        <dbReference type="SAM" id="MobiDB-lite"/>
    </source>
</evidence>
<dbReference type="RefSeq" id="YP_010802762.1">
    <property type="nucleotide sequence ID" value="NC_077039.1"/>
</dbReference>
<keyword evidence="3" id="KW-1185">Reference proteome</keyword>
<dbReference type="Proteomes" id="UP001162024">
    <property type="component" value="Segment"/>
</dbReference>
<dbReference type="Pfam" id="PF03117">
    <property type="entry name" value="Herpes_UL49_1"/>
    <property type="match status" value="1"/>
</dbReference>
<dbReference type="KEGG" id="vg:80541545"/>
<sequence length="559" mass="63475">MEGLNKFVMDKMKEFDEIELEFSDYMLRKAIREGRAVPPRETLDLHALFDELTQLCQHNPSEHMRSIVFGYEFDKACPLAWFRTENRLFRHVDLAPYRAAVAENRDEAFRLCNGILAKHPKDSTQAFEWMLYTYFIMCVQKLAVVLNFGILNCIDFHKLEYLATMLVSENQLPEITLYMFNRSNVTILGAKFPVPVVTSGVNSQLVNIKYYRTCFNGRSTLNRYLGDRLVAAGARRDELERGRRGRPVPDALRHGGAFLGAEEMRRAARGRRGTALAGATETPPAGNFLCAMIRAMIDVYCARSDRYLVPIVDDVNGQHSDLYRYAMARSLRRGLLGSVIELPLLCPHKLKCEETRKDVRVIVCENCGHCLNIGKLRLNSHYMLNLNSLFYYRDQQEKAVHYSLHYDIPHCSLCGSIKMKIVSLYEGSVESVYGMDVYVCRWRAVIGNNNSAAVFNHRKVDVIVPCSHRLCWNTTALYNVQGAALLQLLTHKATFLCNSCSLRLPGPSHSNGASPCAACDIVKHEQRCCTCPDSPNAKKRKRRRKERGGGEEAAVHEAL</sequence>
<reference evidence="2" key="2">
    <citation type="journal article" date="2013" name="Genome Announc.">
        <title>Complete Genome Sequence of Elephant Endotheliotropic Herpesvirus 1A.</title>
        <authorList>
            <person name="Ling P.D."/>
            <person name="Reid J.G."/>
            <person name="Qin X."/>
            <person name="Muzny D.M."/>
            <person name="Gibbs R."/>
            <person name="Petrosino J."/>
            <person name="Peng R."/>
            <person name="Zong J.C."/>
            <person name="Heaggans S.Y."/>
            <person name="Hayward G.S."/>
        </authorList>
    </citation>
    <scope>NUCLEOTIDE SEQUENCE</scope>
    <source>
        <strain evidence="2">Nyah NAP97</strain>
    </source>
</reference>